<proteinExistence type="predicted"/>
<gene>
    <name evidence="2" type="ORF">CTI12_AA477320</name>
</gene>
<keyword evidence="3" id="KW-1185">Reference proteome</keyword>
<dbReference type="STRING" id="35608.A0A2U1LKG8"/>
<name>A0A2U1LKG8_ARTAN</name>
<dbReference type="EMBL" id="PKPP01008902">
    <property type="protein sequence ID" value="PWA49492.1"/>
    <property type="molecule type" value="Genomic_DNA"/>
</dbReference>
<comment type="caution">
    <text evidence="2">The sequence shown here is derived from an EMBL/GenBank/DDBJ whole genome shotgun (WGS) entry which is preliminary data.</text>
</comment>
<feature type="compositionally biased region" description="Low complexity" evidence="1">
    <location>
        <begin position="90"/>
        <end position="102"/>
    </location>
</feature>
<reference evidence="2 3" key="1">
    <citation type="journal article" date="2018" name="Mol. Plant">
        <title>The genome of Artemisia annua provides insight into the evolution of Asteraceae family and artemisinin biosynthesis.</title>
        <authorList>
            <person name="Shen Q."/>
            <person name="Zhang L."/>
            <person name="Liao Z."/>
            <person name="Wang S."/>
            <person name="Yan T."/>
            <person name="Shi P."/>
            <person name="Liu M."/>
            <person name="Fu X."/>
            <person name="Pan Q."/>
            <person name="Wang Y."/>
            <person name="Lv Z."/>
            <person name="Lu X."/>
            <person name="Zhang F."/>
            <person name="Jiang W."/>
            <person name="Ma Y."/>
            <person name="Chen M."/>
            <person name="Hao X."/>
            <person name="Li L."/>
            <person name="Tang Y."/>
            <person name="Lv G."/>
            <person name="Zhou Y."/>
            <person name="Sun X."/>
            <person name="Brodelius P.E."/>
            <person name="Rose J.K.C."/>
            <person name="Tang K."/>
        </authorList>
    </citation>
    <scope>NUCLEOTIDE SEQUENCE [LARGE SCALE GENOMIC DNA]</scope>
    <source>
        <strain evidence="3">cv. Huhao1</strain>
        <tissue evidence="2">Leaf</tissue>
    </source>
</reference>
<feature type="region of interest" description="Disordered" evidence="1">
    <location>
        <begin position="271"/>
        <end position="296"/>
    </location>
</feature>
<dbReference type="Proteomes" id="UP000245207">
    <property type="component" value="Unassembled WGS sequence"/>
</dbReference>
<evidence type="ECO:0000256" key="1">
    <source>
        <dbReference type="SAM" id="MobiDB-lite"/>
    </source>
</evidence>
<evidence type="ECO:0000313" key="2">
    <source>
        <dbReference type="EMBL" id="PWA49492.1"/>
    </source>
</evidence>
<dbReference type="OrthoDB" id="244158at2759"/>
<protein>
    <submittedName>
        <fullName evidence="2">ARM repeat superfamily protein</fullName>
    </submittedName>
</protein>
<evidence type="ECO:0000313" key="3">
    <source>
        <dbReference type="Proteomes" id="UP000245207"/>
    </source>
</evidence>
<feature type="region of interest" description="Disordered" evidence="1">
    <location>
        <begin position="90"/>
        <end position="112"/>
    </location>
</feature>
<organism evidence="2 3">
    <name type="scientific">Artemisia annua</name>
    <name type="common">Sweet wormwood</name>
    <dbReference type="NCBI Taxonomy" id="35608"/>
    <lineage>
        <taxon>Eukaryota</taxon>
        <taxon>Viridiplantae</taxon>
        <taxon>Streptophyta</taxon>
        <taxon>Embryophyta</taxon>
        <taxon>Tracheophyta</taxon>
        <taxon>Spermatophyta</taxon>
        <taxon>Magnoliopsida</taxon>
        <taxon>eudicotyledons</taxon>
        <taxon>Gunneridae</taxon>
        <taxon>Pentapetalae</taxon>
        <taxon>asterids</taxon>
        <taxon>campanulids</taxon>
        <taxon>Asterales</taxon>
        <taxon>Asteraceae</taxon>
        <taxon>Asteroideae</taxon>
        <taxon>Anthemideae</taxon>
        <taxon>Artemisiinae</taxon>
        <taxon>Artemisia</taxon>
    </lineage>
</organism>
<dbReference type="AlphaFoldDB" id="A0A2U1LKG8"/>
<sequence length="348" mass="39650">MSYHCFYDFRKEFDEQRALHEEAEITETAKKLLKVSAQTKADEKLLIDNQVCEVQTGGDVHVKGDLKHMLHVAHCYGLKRVTFKVMWSEGSNGNEQSQQNVEESNEGDDSNESVGLMHQTLFQCKYGPLPMTCNWQPLAGVGGFSSIKMSFIFGTLIDESSNEFGTVSEDPLTLQIFFDYYAITKPPLSKEMVVVPASFAFGLRNEEGWRCLNSVYSNNQEPWTKHLLLCNIPQRGEIRSRLHRHKEGSGLSPNRCLFLSQGRKEIRVKAEKKADDVKKETEDEKHTMEEKLEKAKKGMRSFEGKRKWRGAGKRLTEAKGGGDSLNQICLPSDCRWVVLEDFDIWGLL</sequence>
<accession>A0A2U1LKG8</accession>